<accession>A0AAW9KT69</accession>
<comment type="caution">
    <text evidence="1">The sequence shown here is derived from an EMBL/GenBank/DDBJ whole genome shotgun (WGS) entry which is preliminary data.</text>
</comment>
<keyword evidence="2" id="KW-1185">Reference proteome</keyword>
<reference evidence="1 2" key="1">
    <citation type="submission" date="2023-06" db="EMBL/GenBank/DDBJ databases">
        <title>Actinomyces orist ORNL 0101 HMT-893 genome.</title>
        <authorList>
            <person name="Johnston C.D."/>
            <person name="Chen T."/>
            <person name="Dewhirst F.E."/>
        </authorList>
    </citation>
    <scope>NUCLEOTIDE SEQUENCE [LARGE SCALE GENOMIC DNA]</scope>
    <source>
        <strain evidence="1 2">ORNL 0101</strain>
    </source>
</reference>
<sequence>MTGDFNAVVTTSEPYRLSFALGGLLATEAMVAAPLYVELCDWAAVRKALDADNLLHARTHSTAVRLTRELIQRLSVLSDTEIAYLVTAPGPERLHLMWAAMCRHYAFVAEFAQDVVRDHYLLGVSQLLPADFERFWDSKALWHAELEETRPSTRNKLRTNLFLALRQSGMLADDATIISPLLSPEVSALLDARTPSDRRFFPVGGGL</sequence>
<dbReference type="EMBL" id="JAXBCZ010000001">
    <property type="protein sequence ID" value="MEA1304138.1"/>
    <property type="molecule type" value="Genomic_DNA"/>
</dbReference>
<evidence type="ECO:0000313" key="2">
    <source>
        <dbReference type="Proteomes" id="UP001289581"/>
    </source>
</evidence>
<dbReference type="InterPro" id="IPR014948">
    <property type="entry name" value="BrxA"/>
</dbReference>
<name>A0AAW9KT69_9ACTO</name>
<dbReference type="Pfam" id="PF08849">
    <property type="entry name" value="BrxA"/>
    <property type="match status" value="1"/>
</dbReference>
<protein>
    <submittedName>
        <fullName evidence="1">DUF1819 family protein</fullName>
    </submittedName>
</protein>
<evidence type="ECO:0000313" key="1">
    <source>
        <dbReference type="EMBL" id="MEA1304138.1"/>
    </source>
</evidence>
<gene>
    <name evidence="1" type="ORF">QU665_03440</name>
</gene>
<dbReference type="Gene3D" id="1.10.3540.10">
    <property type="entry name" value="uncharacterized protein from magnetospirillum magneticum domain"/>
    <property type="match status" value="1"/>
</dbReference>
<dbReference type="AlphaFoldDB" id="A0AAW9KT69"/>
<proteinExistence type="predicted"/>
<organism evidence="1 2">
    <name type="scientific">Actinomyces oris</name>
    <dbReference type="NCBI Taxonomy" id="544580"/>
    <lineage>
        <taxon>Bacteria</taxon>
        <taxon>Bacillati</taxon>
        <taxon>Actinomycetota</taxon>
        <taxon>Actinomycetes</taxon>
        <taxon>Actinomycetales</taxon>
        <taxon>Actinomycetaceae</taxon>
        <taxon>Actinomyces</taxon>
    </lineage>
</organism>
<dbReference type="RefSeq" id="WP_322911661.1">
    <property type="nucleotide sequence ID" value="NZ_JAXBCZ010000001.1"/>
</dbReference>
<dbReference type="Proteomes" id="UP001289581">
    <property type="component" value="Unassembled WGS sequence"/>
</dbReference>
<dbReference type="InterPro" id="IPR023137">
    <property type="entry name" value="BrxA_sf"/>
</dbReference>